<keyword evidence="4" id="KW-1185">Reference proteome</keyword>
<evidence type="ECO:0000313" key="4">
    <source>
        <dbReference type="Proteomes" id="UP000831189"/>
    </source>
</evidence>
<feature type="coiled-coil region" evidence="1">
    <location>
        <begin position="66"/>
        <end position="114"/>
    </location>
</feature>
<feature type="transmembrane region" description="Helical" evidence="2">
    <location>
        <begin position="30"/>
        <end position="49"/>
    </location>
</feature>
<protein>
    <submittedName>
        <fullName evidence="3">Uncharacterized protein</fullName>
    </submittedName>
</protein>
<proteinExistence type="predicted"/>
<keyword evidence="2" id="KW-0812">Transmembrane</keyword>
<evidence type="ECO:0000256" key="2">
    <source>
        <dbReference type="SAM" id="Phobius"/>
    </source>
</evidence>
<organism evidence="3 4">
    <name type="scientific">Pseudomonas knackmussii</name>
    <dbReference type="NCBI Taxonomy" id="65741"/>
    <lineage>
        <taxon>Bacteria</taxon>
        <taxon>Pseudomonadati</taxon>
        <taxon>Pseudomonadota</taxon>
        <taxon>Gammaproteobacteria</taxon>
        <taxon>Pseudomonadales</taxon>
        <taxon>Pseudomonadaceae</taxon>
        <taxon>Pseudomonas</taxon>
    </lineage>
</organism>
<dbReference type="EMBL" id="CP096208">
    <property type="protein sequence ID" value="UPQ82034.1"/>
    <property type="molecule type" value="Genomic_DNA"/>
</dbReference>
<accession>A0ABY4KNA2</accession>
<reference evidence="3 4" key="1">
    <citation type="submission" date="2022-04" db="EMBL/GenBank/DDBJ databases">
        <title>Pseudomonas knackmussii B09-2.</title>
        <authorList>
            <person name="Deng Y."/>
        </authorList>
    </citation>
    <scope>NUCLEOTIDE SEQUENCE [LARGE SCALE GENOMIC DNA]</scope>
    <source>
        <strain evidence="3 4">B09-2</strain>
    </source>
</reference>
<keyword evidence="2" id="KW-0472">Membrane</keyword>
<keyword evidence="2" id="KW-1133">Transmembrane helix</keyword>
<sequence>MFRLTTRSPDTRRLVRDEHRLLVTRTSRPWLWLVLLLLCVIGVLVYFRVAEDVGQEQRRAVLNAENQALRVALAQADLKNREAEATQEQLLGRITKLSAQIERLQADLAFFRQQKKTR</sequence>
<evidence type="ECO:0000313" key="3">
    <source>
        <dbReference type="EMBL" id="UPQ82034.1"/>
    </source>
</evidence>
<keyword evidence="1" id="KW-0175">Coiled coil</keyword>
<name>A0ABY4KNA2_9PSED</name>
<gene>
    <name evidence="3" type="ORF">M0M42_16750</name>
</gene>
<evidence type="ECO:0000256" key="1">
    <source>
        <dbReference type="SAM" id="Coils"/>
    </source>
</evidence>
<dbReference type="Proteomes" id="UP000831189">
    <property type="component" value="Chromosome"/>
</dbReference>